<dbReference type="EMBL" id="SRKZ01000006">
    <property type="protein sequence ID" value="TGD78230.1"/>
    <property type="molecule type" value="Genomic_DNA"/>
</dbReference>
<name>A0A4Z0MFS8_9BACT</name>
<accession>A0A4Z0MFS8</accession>
<comment type="caution">
    <text evidence="2">The sequence shown here is derived from an EMBL/GenBank/DDBJ whole genome shotgun (WGS) entry which is preliminary data.</text>
</comment>
<keyword evidence="3" id="KW-1185">Reference proteome</keyword>
<dbReference type="Proteomes" id="UP000298284">
    <property type="component" value="Unassembled WGS sequence"/>
</dbReference>
<organism evidence="2 3">
    <name type="scientific">Hymenobacter wooponensis</name>
    <dbReference type="NCBI Taxonomy" id="1525360"/>
    <lineage>
        <taxon>Bacteria</taxon>
        <taxon>Pseudomonadati</taxon>
        <taxon>Bacteroidota</taxon>
        <taxon>Cytophagia</taxon>
        <taxon>Cytophagales</taxon>
        <taxon>Hymenobacteraceae</taxon>
        <taxon>Hymenobacter</taxon>
    </lineage>
</organism>
<evidence type="ECO:0000313" key="3">
    <source>
        <dbReference type="Proteomes" id="UP000298284"/>
    </source>
</evidence>
<reference evidence="2 3" key="1">
    <citation type="submission" date="2019-04" db="EMBL/GenBank/DDBJ databases">
        <authorList>
            <person name="Feng G."/>
            <person name="Zhang J."/>
            <person name="Zhu H."/>
        </authorList>
    </citation>
    <scope>NUCLEOTIDE SEQUENCE [LARGE SCALE GENOMIC DNA]</scope>
    <source>
        <strain evidence="2 3">JCM 19491</strain>
    </source>
</reference>
<dbReference type="AlphaFoldDB" id="A0A4Z0MFS8"/>
<gene>
    <name evidence="2" type="ORF">EU557_19145</name>
</gene>
<dbReference type="Pfam" id="PF14355">
    <property type="entry name" value="Abi_C"/>
    <property type="match status" value="1"/>
</dbReference>
<dbReference type="InterPro" id="IPR026001">
    <property type="entry name" value="Abi-like_C"/>
</dbReference>
<dbReference type="OrthoDB" id="5521926at2"/>
<sequence>MSSLGIVEKNKLEKLFRMSTGFVLGFTNGTLRSLVADSVGLDIQDEKYSAKGVSKANRLREFWRLESDHVVGTLTRDLLAAVPEFWTHTQQVMGEEISEEEQQAFTASTQTCERLLGVEGTEHLQELKAVTYDDNFKLLARQVVESIEKGEPAVGLDRLHTFLIKYFRQLCYKHGVSTNKDEPLNAVFGKYVNGLRAAGKIKSEMSLNILKYSITLLSSFNAVRNNDSLAHDNTLLNREESFLIFRNVTALVKFVESVEQAPAST</sequence>
<proteinExistence type="predicted"/>
<evidence type="ECO:0000259" key="1">
    <source>
        <dbReference type="Pfam" id="PF14355"/>
    </source>
</evidence>
<protein>
    <recommendedName>
        <fullName evidence="1">Abortive infection protein-like C-terminal domain-containing protein</fullName>
    </recommendedName>
</protein>
<feature type="domain" description="Abortive infection protein-like C-terminal" evidence="1">
    <location>
        <begin position="189"/>
        <end position="255"/>
    </location>
</feature>
<dbReference type="RefSeq" id="WP_135532095.1">
    <property type="nucleotide sequence ID" value="NZ_SRKZ01000006.1"/>
</dbReference>
<evidence type="ECO:0000313" key="2">
    <source>
        <dbReference type="EMBL" id="TGD78230.1"/>
    </source>
</evidence>